<evidence type="ECO:0000256" key="2">
    <source>
        <dbReference type="ARBA" id="ARBA00022475"/>
    </source>
</evidence>
<dbReference type="InterPro" id="IPR002797">
    <property type="entry name" value="Polysacc_synth"/>
</dbReference>
<dbReference type="PANTHER" id="PTHR30250:SF11">
    <property type="entry name" value="O-ANTIGEN TRANSPORTER-RELATED"/>
    <property type="match status" value="1"/>
</dbReference>
<feature type="transmembrane region" description="Helical" evidence="6">
    <location>
        <begin position="288"/>
        <end position="306"/>
    </location>
</feature>
<dbReference type="Pfam" id="PF01943">
    <property type="entry name" value="Polysacc_synt"/>
    <property type="match status" value="1"/>
</dbReference>
<accession>A0A098LFS4</accession>
<keyword evidence="2" id="KW-1003">Cell membrane</keyword>
<evidence type="ECO:0000313" key="8">
    <source>
        <dbReference type="Proteomes" id="UP000030185"/>
    </source>
</evidence>
<sequence>MYSALFSFGFIFIILTDFGINYYVTKSIARNSSETASLFSQVTLFKVLLTVLFPIACTFLGYLWGYKDEQLIFLFFLSFTNSLLQLVLYGKAILQGKQEFYLDSYLGILDKFLLALFTFFLIIFSEISLESFIAVRLLTAILTVGMGYYFLKKVIGFLHLTFNWKQIKDIIISSLPFASMAVLYSVNDKIDQVLLERLLGKTPTGLYAAAYRWLDATMMYIWIIMPIFFARFPFYKEDKQQVQKLFNAAQLIAAIPVILAASFVFFYPEVLVYFLNNSSESELEVIKELLRILFVSLLLNGFFNIYSTYLNAMGYVKIVNISILISVFLNILLNFMIVPTYGVIASAWITVISTFILCVFAFVYIGTKTIINVPWKLLFKLSMLLIILLIMFAICRNYDLNWILAGILSIIITVLYSLVSGFKQTLKEYK</sequence>
<dbReference type="InterPro" id="IPR002528">
    <property type="entry name" value="MATE_fam"/>
</dbReference>
<dbReference type="GO" id="GO:0015297">
    <property type="term" value="F:antiporter activity"/>
    <property type="evidence" value="ECO:0007669"/>
    <property type="project" value="InterPro"/>
</dbReference>
<feature type="transmembrane region" description="Helical" evidence="6">
    <location>
        <begin position="377"/>
        <end position="394"/>
    </location>
</feature>
<dbReference type="STRING" id="153721.MYP_2181"/>
<evidence type="ECO:0000256" key="3">
    <source>
        <dbReference type="ARBA" id="ARBA00022692"/>
    </source>
</evidence>
<feature type="transmembrane region" description="Helical" evidence="6">
    <location>
        <begin position="71"/>
        <end position="90"/>
    </location>
</feature>
<keyword evidence="5 6" id="KW-0472">Membrane</keyword>
<name>A0A098LFS4_9BACT</name>
<protein>
    <submittedName>
        <fullName evidence="7">Uncharacterized protein</fullName>
    </submittedName>
</protein>
<feature type="transmembrane region" description="Helical" evidence="6">
    <location>
        <begin position="343"/>
        <end position="365"/>
    </location>
</feature>
<keyword evidence="8" id="KW-1185">Reference proteome</keyword>
<dbReference type="GO" id="GO:0005886">
    <property type="term" value="C:plasma membrane"/>
    <property type="evidence" value="ECO:0007669"/>
    <property type="project" value="UniProtKB-SubCell"/>
</dbReference>
<organism evidence="7 8">
    <name type="scientific">Sporocytophaga myxococcoides</name>
    <dbReference type="NCBI Taxonomy" id="153721"/>
    <lineage>
        <taxon>Bacteria</taxon>
        <taxon>Pseudomonadati</taxon>
        <taxon>Bacteroidota</taxon>
        <taxon>Cytophagia</taxon>
        <taxon>Cytophagales</taxon>
        <taxon>Cytophagaceae</taxon>
        <taxon>Sporocytophaga</taxon>
    </lineage>
</organism>
<feature type="transmembrane region" description="Helical" evidence="6">
    <location>
        <begin position="102"/>
        <end position="125"/>
    </location>
</feature>
<feature type="transmembrane region" description="Helical" evidence="6">
    <location>
        <begin position="251"/>
        <end position="268"/>
    </location>
</feature>
<comment type="subcellular location">
    <subcellularLocation>
        <location evidence="1">Cell membrane</location>
        <topology evidence="1">Multi-pass membrane protein</topology>
    </subcellularLocation>
</comment>
<dbReference type="eggNOG" id="COG2244">
    <property type="taxonomic scope" value="Bacteria"/>
</dbReference>
<feature type="transmembrane region" description="Helical" evidence="6">
    <location>
        <begin position="400"/>
        <end position="422"/>
    </location>
</feature>
<keyword evidence="3 6" id="KW-0812">Transmembrane</keyword>
<feature type="transmembrane region" description="Helical" evidence="6">
    <location>
        <begin position="206"/>
        <end position="230"/>
    </location>
</feature>
<evidence type="ECO:0000313" key="7">
    <source>
        <dbReference type="EMBL" id="GAL84953.1"/>
    </source>
</evidence>
<keyword evidence="4 6" id="KW-1133">Transmembrane helix</keyword>
<evidence type="ECO:0000256" key="4">
    <source>
        <dbReference type="ARBA" id="ARBA00022989"/>
    </source>
</evidence>
<feature type="transmembrane region" description="Helical" evidence="6">
    <location>
        <begin position="318"/>
        <end position="337"/>
    </location>
</feature>
<feature type="transmembrane region" description="Helical" evidence="6">
    <location>
        <begin position="44"/>
        <end position="65"/>
    </location>
</feature>
<dbReference type="Proteomes" id="UP000030185">
    <property type="component" value="Unassembled WGS sequence"/>
</dbReference>
<feature type="transmembrane region" description="Helical" evidence="6">
    <location>
        <begin position="170"/>
        <end position="186"/>
    </location>
</feature>
<evidence type="ECO:0000256" key="6">
    <source>
        <dbReference type="SAM" id="Phobius"/>
    </source>
</evidence>
<dbReference type="EMBL" id="BBLT01000004">
    <property type="protein sequence ID" value="GAL84953.1"/>
    <property type="molecule type" value="Genomic_DNA"/>
</dbReference>
<evidence type="ECO:0000256" key="5">
    <source>
        <dbReference type="ARBA" id="ARBA00023136"/>
    </source>
</evidence>
<feature type="transmembrane region" description="Helical" evidence="6">
    <location>
        <begin position="6"/>
        <end position="24"/>
    </location>
</feature>
<reference evidence="7 8" key="1">
    <citation type="submission" date="2014-09" db="EMBL/GenBank/DDBJ databases">
        <title>Sporocytophaga myxococcoides PG-01 genome sequencing.</title>
        <authorList>
            <person name="Liu L."/>
            <person name="Gao P.J."/>
            <person name="Chen G.J."/>
            <person name="Wang L.S."/>
        </authorList>
    </citation>
    <scope>NUCLEOTIDE SEQUENCE [LARGE SCALE GENOMIC DNA]</scope>
    <source>
        <strain evidence="7 8">PG-01</strain>
    </source>
</reference>
<evidence type="ECO:0000256" key="1">
    <source>
        <dbReference type="ARBA" id="ARBA00004651"/>
    </source>
</evidence>
<dbReference type="AlphaFoldDB" id="A0A098LFS4"/>
<comment type="caution">
    <text evidence="7">The sequence shown here is derived from an EMBL/GenBank/DDBJ whole genome shotgun (WGS) entry which is preliminary data.</text>
</comment>
<dbReference type="Pfam" id="PF01554">
    <property type="entry name" value="MatE"/>
    <property type="match status" value="1"/>
</dbReference>
<gene>
    <name evidence="7" type="ORF">MYP_2181</name>
</gene>
<feature type="transmembrane region" description="Helical" evidence="6">
    <location>
        <begin position="131"/>
        <end position="150"/>
    </location>
</feature>
<dbReference type="InterPro" id="IPR050833">
    <property type="entry name" value="Poly_Biosynth_Transport"/>
</dbReference>
<dbReference type="PANTHER" id="PTHR30250">
    <property type="entry name" value="PST FAMILY PREDICTED COLANIC ACID TRANSPORTER"/>
    <property type="match status" value="1"/>
</dbReference>
<proteinExistence type="predicted"/>
<dbReference type="GO" id="GO:0042910">
    <property type="term" value="F:xenobiotic transmembrane transporter activity"/>
    <property type="evidence" value="ECO:0007669"/>
    <property type="project" value="InterPro"/>
</dbReference>